<organism evidence="1 2">
    <name type="scientific">Candidatus Accumulibacter aalborgensis</name>
    <dbReference type="NCBI Taxonomy" id="1860102"/>
    <lineage>
        <taxon>Bacteria</taxon>
        <taxon>Pseudomonadati</taxon>
        <taxon>Pseudomonadota</taxon>
        <taxon>Betaproteobacteria</taxon>
        <taxon>Candidatus Accumulibacter</taxon>
    </lineage>
</organism>
<protein>
    <submittedName>
        <fullName evidence="1">Uncharacterized protein</fullName>
    </submittedName>
</protein>
<keyword evidence="2" id="KW-1185">Reference proteome</keyword>
<name>A0A1A8XWX5_9PROT</name>
<dbReference type="EMBL" id="FLQX01000151">
    <property type="protein sequence ID" value="SBT09490.1"/>
    <property type="molecule type" value="Genomic_DNA"/>
</dbReference>
<evidence type="ECO:0000313" key="1">
    <source>
        <dbReference type="EMBL" id="SBT09490.1"/>
    </source>
</evidence>
<sequence length="132" mass="13773">MGRLGSSGGLAPNRLLLGSSLAGEIDDDGPVLALHVVDRQRIAIASLELAEQGQRVVVVAEAHRFTDNQGIKGAEYCRMAKTLGDAAGIEGIDGFLSGLVASMHGVLRRKMGLGGVAFWKASGPVSLMWTSD</sequence>
<dbReference type="AlphaFoldDB" id="A0A1A8XWX5"/>
<gene>
    <name evidence="1" type="ORF">ACCAA_710034</name>
</gene>
<reference evidence="1 2" key="1">
    <citation type="submission" date="2016-06" db="EMBL/GenBank/DDBJ databases">
        <authorList>
            <person name="Kjaerup R.B."/>
            <person name="Dalgaard T.S."/>
            <person name="Juul-Madsen H.R."/>
        </authorList>
    </citation>
    <scope>NUCLEOTIDE SEQUENCE [LARGE SCALE GENOMIC DNA]</scope>
    <source>
        <strain evidence="1">3</strain>
    </source>
</reference>
<dbReference type="Proteomes" id="UP000199169">
    <property type="component" value="Unassembled WGS sequence"/>
</dbReference>
<evidence type="ECO:0000313" key="2">
    <source>
        <dbReference type="Proteomes" id="UP000199169"/>
    </source>
</evidence>
<proteinExistence type="predicted"/>
<accession>A0A1A8XWX5</accession>